<sequence length="1194" mass="134200">MCLCGCSIDGFNTIWPKLPRPSLPPPSTPPRHPASPPPPPALSLPPTHRHRHRRQDQMATLQNGSVPERDPRRGRDPYQRATPNGGAYPTPTPGASFSRQPPRPHPNQRLEAPGSISGGRRGAHTDQEPGTPRSGYPPPRPFGDGDRRSPAPRDRGDPSASRSKSRRRGEPMQPNMNGSAEGSVRLAGLADVLIQLLTGAGAGVDVLATIRRDWDFMTREDCIPVQIALQLNDPSSLGKASRLNDFRVIKKDLEMALQAVVNEYHQGFNSSIGTYHSIMRHISASAARVQDLKLRLQSAKKDLTSEKPEVKNLAVETQVYESMLQTLGQIELLRDVPEKLDLRMGEKRFLTAVDILMEGLKNINKPDLKGIGALQDLRRGLQDQETSLAEILVEELHSHLYLKSPYCDGRWKPYSGQKENKASDHLLGSDVITQTAVAKRFLDTFLETEDLTKEMVEDASKNIEAESLHYIRLLIESLHKLGRLPAAIEQISQRLPVELNKVVEKTNLEVDSRHPASFRGLSKPLKDGKAIDSVLSEKDERVEVLNDLLYTLYSKFEAILEGHRVVHDVVKAISKRDWSKDSSSTLSSGFLEIWKLLQSETRSLLHDYITANESRIATNAPKAAQNSVNTILGTKSAMLNKRRMFKFGSPDSVDAATKSNQEDLEAILKANVPGLVQDSAVPAIREEETQISDGSATGRKLLIESTVFNMGHLLSPSLQFLNHVKDIVPPGLGVAPSTFTSFLDDFLVNVFLPQLEDTLRELAAQTTGELDAFQPDPQWKNVAQRPVMKGTAGFLSLITAICRMLDSLPHDQSFSQLIVDLLTDYYEKCHAYFRNLVQRDKTVVHEGVFILKKSAAWVQPGDLESTMRQMWADPTVFHDYLYKETLVYAKLKGKDGVAFEDIISDRKTIYNLCVLYNSMNWFSRKLQKLRQVTELEDPSKDEGTRTRRWTTVNSQLARDSASPVFLPLSKDLAEAFDGVVNTYTELANTILFTLRAEARTHAAHYIDVTMQQTSWVLENEASEADAAILSLNSELVWFDQDVTSLLRKEEERFVKAGLGIYLDHLLIRGCGMIKRMNRHGVEKMLLDILVLQQNLRNLLLEDGVVGDGREEQQREIVTLKRSDDYWRMFNTGPEDLLQRAKDGTLTYSYDELKDLVTLWYSENMKIGNRRESTLAARRSLNDHLIQLSELMWDK</sequence>
<dbReference type="GO" id="GO:0006612">
    <property type="term" value="P:protein targeting to membrane"/>
    <property type="evidence" value="ECO:0007669"/>
    <property type="project" value="UniProtKB-UniRule"/>
</dbReference>
<feature type="region of interest" description="Disordered" evidence="5">
    <location>
        <begin position="15"/>
        <end position="181"/>
    </location>
</feature>
<protein>
    <recommendedName>
        <fullName evidence="4">Exocyst complex component Sec8</fullName>
    </recommendedName>
</protein>
<feature type="compositionally biased region" description="Basic and acidic residues" evidence="5">
    <location>
        <begin position="67"/>
        <end position="78"/>
    </location>
</feature>
<dbReference type="GO" id="GO:0006904">
    <property type="term" value="P:vesicle docking involved in exocytosis"/>
    <property type="evidence" value="ECO:0007669"/>
    <property type="project" value="InterPro"/>
</dbReference>
<dbReference type="AlphaFoldDB" id="A0AAD6J5E3"/>
<dbReference type="Pfam" id="PF04048">
    <property type="entry name" value="Sec8_N"/>
    <property type="match status" value="1"/>
</dbReference>
<dbReference type="PANTHER" id="PTHR14146:SF0">
    <property type="entry name" value="EXOCYST COMPLEX COMPONENT 4"/>
    <property type="match status" value="1"/>
</dbReference>
<evidence type="ECO:0000313" key="9">
    <source>
        <dbReference type="Proteomes" id="UP001221413"/>
    </source>
</evidence>
<feature type="compositionally biased region" description="Basic and acidic residues" evidence="5">
    <location>
        <begin position="143"/>
        <end position="157"/>
    </location>
</feature>
<evidence type="ECO:0000259" key="7">
    <source>
        <dbReference type="Pfam" id="PF20652"/>
    </source>
</evidence>
<dbReference type="EMBL" id="JAQGDS010000001">
    <property type="protein sequence ID" value="KAJ6264898.1"/>
    <property type="molecule type" value="Genomic_DNA"/>
</dbReference>
<comment type="function">
    <text evidence="4">Component of the exocyst complex involved in the docking of exocytic vesicles with fusion sites on the plasma membrane.</text>
</comment>
<proteinExistence type="inferred from homology"/>
<reference evidence="8" key="1">
    <citation type="submission" date="2023-01" db="EMBL/GenBank/DDBJ databases">
        <title>The chitinases involved in constricting ring structure development in the nematode-trapping fungus Drechslerella dactyloides.</title>
        <authorList>
            <person name="Wang R."/>
            <person name="Zhang L."/>
            <person name="Tang P."/>
            <person name="Li S."/>
            <person name="Liang L."/>
        </authorList>
    </citation>
    <scope>NUCLEOTIDE SEQUENCE</scope>
    <source>
        <strain evidence="8">YMF1.00031</strain>
    </source>
</reference>
<gene>
    <name evidence="8" type="ORF">Dda_1051</name>
</gene>
<evidence type="ECO:0000256" key="4">
    <source>
        <dbReference type="RuleBase" id="RU367079"/>
    </source>
</evidence>
<evidence type="ECO:0000259" key="6">
    <source>
        <dbReference type="Pfam" id="PF04048"/>
    </source>
</evidence>
<feature type="domain" description="Exocyst complex component Sec8 middle helical bundle" evidence="7">
    <location>
        <begin position="462"/>
        <end position="718"/>
    </location>
</feature>
<dbReference type="GO" id="GO:0006893">
    <property type="term" value="P:Golgi to plasma membrane transport"/>
    <property type="evidence" value="ECO:0007669"/>
    <property type="project" value="TreeGrafter"/>
</dbReference>
<accession>A0AAD6J5E3</accession>
<dbReference type="Proteomes" id="UP001221413">
    <property type="component" value="Unassembled WGS sequence"/>
</dbReference>
<keyword evidence="1 4" id="KW-0813">Transport</keyword>
<evidence type="ECO:0000256" key="5">
    <source>
        <dbReference type="SAM" id="MobiDB-lite"/>
    </source>
</evidence>
<comment type="similarity">
    <text evidence="4">Belongs to the SEC8 family.</text>
</comment>
<organism evidence="8 9">
    <name type="scientific">Drechslerella dactyloides</name>
    <name type="common">Nematode-trapping fungus</name>
    <name type="synonym">Arthrobotrys dactyloides</name>
    <dbReference type="NCBI Taxonomy" id="74499"/>
    <lineage>
        <taxon>Eukaryota</taxon>
        <taxon>Fungi</taxon>
        <taxon>Dikarya</taxon>
        <taxon>Ascomycota</taxon>
        <taxon>Pezizomycotina</taxon>
        <taxon>Orbiliomycetes</taxon>
        <taxon>Orbiliales</taxon>
        <taxon>Orbiliaceae</taxon>
        <taxon>Drechslerella</taxon>
    </lineage>
</organism>
<keyword evidence="2 4" id="KW-0268">Exocytosis</keyword>
<name>A0AAD6J5E3_DREDA</name>
<evidence type="ECO:0000313" key="8">
    <source>
        <dbReference type="EMBL" id="KAJ6264898.1"/>
    </source>
</evidence>
<keyword evidence="3 4" id="KW-0653">Protein transport</keyword>
<dbReference type="GO" id="GO:0090522">
    <property type="term" value="P:vesicle tethering involved in exocytosis"/>
    <property type="evidence" value="ECO:0007669"/>
    <property type="project" value="UniProtKB-UniRule"/>
</dbReference>
<dbReference type="InterPro" id="IPR048630">
    <property type="entry name" value="Sec8_M"/>
</dbReference>
<evidence type="ECO:0000256" key="2">
    <source>
        <dbReference type="ARBA" id="ARBA00022483"/>
    </source>
</evidence>
<evidence type="ECO:0000256" key="3">
    <source>
        <dbReference type="ARBA" id="ARBA00022927"/>
    </source>
</evidence>
<evidence type="ECO:0000256" key="1">
    <source>
        <dbReference type="ARBA" id="ARBA00022448"/>
    </source>
</evidence>
<dbReference type="GO" id="GO:0015031">
    <property type="term" value="P:protein transport"/>
    <property type="evidence" value="ECO:0007669"/>
    <property type="project" value="UniProtKB-KW"/>
</dbReference>
<dbReference type="InterPro" id="IPR007191">
    <property type="entry name" value="Sec8_exocyst_N"/>
</dbReference>
<feature type="compositionally biased region" description="Pro residues" evidence="5">
    <location>
        <begin position="18"/>
        <end position="43"/>
    </location>
</feature>
<comment type="caution">
    <text evidence="8">The sequence shown here is derived from an EMBL/GenBank/DDBJ whole genome shotgun (WGS) entry which is preliminary data.</text>
</comment>
<keyword evidence="9" id="KW-1185">Reference proteome</keyword>
<feature type="domain" description="Exocyst complex component Sec8 N-terminal" evidence="6">
    <location>
        <begin position="205"/>
        <end position="341"/>
    </location>
</feature>
<dbReference type="PANTHER" id="PTHR14146">
    <property type="entry name" value="EXOCYST COMPLEX COMPONENT 4"/>
    <property type="match status" value="1"/>
</dbReference>
<dbReference type="InterPro" id="IPR039682">
    <property type="entry name" value="Sec8/EXOC4"/>
</dbReference>
<dbReference type="Pfam" id="PF20652">
    <property type="entry name" value="Sec8_C"/>
    <property type="match status" value="1"/>
</dbReference>
<dbReference type="GO" id="GO:0000145">
    <property type="term" value="C:exocyst"/>
    <property type="evidence" value="ECO:0007669"/>
    <property type="project" value="UniProtKB-UniRule"/>
</dbReference>